<dbReference type="InterPro" id="IPR045518">
    <property type="entry name" value="2EXR"/>
</dbReference>
<dbReference type="Proteomes" id="UP000566819">
    <property type="component" value="Unassembled WGS sequence"/>
</dbReference>
<reference evidence="2 3" key="1">
    <citation type="submission" date="2020-03" db="EMBL/GenBank/DDBJ databases">
        <title>Draft Genome Sequence of Cudoniella acicularis.</title>
        <authorList>
            <person name="Buettner E."/>
            <person name="Kellner H."/>
        </authorList>
    </citation>
    <scope>NUCLEOTIDE SEQUENCE [LARGE SCALE GENOMIC DNA]</scope>
    <source>
        <strain evidence="2 3">DSM 108380</strain>
    </source>
</reference>
<dbReference type="AlphaFoldDB" id="A0A8H4W4Z7"/>
<dbReference type="PANTHER" id="PTHR35910:SF6">
    <property type="entry name" value="2EXR DOMAIN-CONTAINING PROTEIN"/>
    <property type="match status" value="1"/>
</dbReference>
<dbReference type="Pfam" id="PF20150">
    <property type="entry name" value="2EXR"/>
    <property type="match status" value="1"/>
</dbReference>
<dbReference type="PANTHER" id="PTHR35910">
    <property type="entry name" value="2EXR DOMAIN-CONTAINING PROTEIN"/>
    <property type="match status" value="1"/>
</dbReference>
<accession>A0A8H4W4Z7</accession>
<organism evidence="2 3">
    <name type="scientific">Cudoniella acicularis</name>
    <dbReference type="NCBI Taxonomy" id="354080"/>
    <lineage>
        <taxon>Eukaryota</taxon>
        <taxon>Fungi</taxon>
        <taxon>Dikarya</taxon>
        <taxon>Ascomycota</taxon>
        <taxon>Pezizomycotina</taxon>
        <taxon>Leotiomycetes</taxon>
        <taxon>Helotiales</taxon>
        <taxon>Tricladiaceae</taxon>
        <taxon>Cudoniella</taxon>
    </lineage>
</organism>
<evidence type="ECO:0000259" key="1">
    <source>
        <dbReference type="Pfam" id="PF20150"/>
    </source>
</evidence>
<comment type="caution">
    <text evidence="2">The sequence shown here is derived from an EMBL/GenBank/DDBJ whole genome shotgun (WGS) entry which is preliminary data.</text>
</comment>
<gene>
    <name evidence="2" type="ORF">G7Y89_g3669</name>
</gene>
<keyword evidence="3" id="KW-1185">Reference proteome</keyword>
<protein>
    <recommendedName>
        <fullName evidence="1">2EXR domain-containing protein</fullName>
    </recommendedName>
</protein>
<evidence type="ECO:0000313" key="3">
    <source>
        <dbReference type="Proteomes" id="UP000566819"/>
    </source>
</evidence>
<proteinExistence type="predicted"/>
<feature type="domain" description="2EXR" evidence="1">
    <location>
        <begin position="18"/>
        <end position="126"/>
    </location>
</feature>
<name>A0A8H4W4Z7_9HELO</name>
<dbReference type="EMBL" id="JAAMPI010000185">
    <property type="protein sequence ID" value="KAF4634438.1"/>
    <property type="molecule type" value="Genomic_DNA"/>
</dbReference>
<dbReference type="OrthoDB" id="3473305at2759"/>
<sequence length="456" mass="52568">MTSSTNTESSTGLPCRTFTCFPKLPLEVRLMIWGQVANLPRNLDVWSKVIGHASWQWEARGPASDIELFKFVSTQPIPAILLVNKESYAIGKKYYRRSFGHYYDINNMDIKITTPGTILRNFNADRICPMGRYGSDAHLEMWCSDAPPSCAVNIYVKPSRSHLPGPIEKIFGWANEIHEEILLYHCREEFDSPGQFEFVGITEDATNPEEWQALVDAKKTILSKVEAWEEDWRAGERRRFEKAGMKPPKDLGSGLGTPEIKLVAIVVDGIGTLNYRWDDDPHDAKIRHEIFRFTSTQPLLGILLACKNAEKIAWKHYREEFGVKIEWSDENIRFKVQSEIWFNYKVDRACLMGSYSFKAYESLRYYCLVLSRAINVATTSVLHTLESHPGRTEFLLYFRKENSPTPGNFEFIDTDEENSSTEKLTRLRDAKQKLVTAEIENKRRLDELDEKYPHTA</sequence>
<evidence type="ECO:0000313" key="2">
    <source>
        <dbReference type="EMBL" id="KAF4634438.1"/>
    </source>
</evidence>